<organism evidence="2">
    <name type="scientific">Ditylum brightwellii</name>
    <dbReference type="NCBI Taxonomy" id="49249"/>
    <lineage>
        <taxon>Eukaryota</taxon>
        <taxon>Sar</taxon>
        <taxon>Stramenopiles</taxon>
        <taxon>Ochrophyta</taxon>
        <taxon>Bacillariophyta</taxon>
        <taxon>Mediophyceae</taxon>
        <taxon>Lithodesmiophycidae</taxon>
        <taxon>Lithodesmiales</taxon>
        <taxon>Lithodesmiaceae</taxon>
        <taxon>Ditylum</taxon>
    </lineage>
</organism>
<dbReference type="PROSITE" id="PS50097">
    <property type="entry name" value="BTB"/>
    <property type="match status" value="1"/>
</dbReference>
<dbReference type="PANTHER" id="PTHR24410:SF23">
    <property type="entry name" value="BTB DOMAIN-CONTAINING PROTEIN-RELATED"/>
    <property type="match status" value="1"/>
</dbReference>
<dbReference type="CDD" id="cd18186">
    <property type="entry name" value="BTB_POZ_ZBTB_KLHL-like"/>
    <property type="match status" value="1"/>
</dbReference>
<evidence type="ECO:0000313" key="2">
    <source>
        <dbReference type="EMBL" id="CAD9314182.1"/>
    </source>
</evidence>
<dbReference type="InterPro" id="IPR051481">
    <property type="entry name" value="BTB-POZ/Galectin-3-binding"/>
</dbReference>
<proteinExistence type="predicted"/>
<protein>
    <recommendedName>
        <fullName evidence="1">BTB domain-containing protein</fullName>
    </recommendedName>
</protein>
<dbReference type="SUPFAM" id="SSF54695">
    <property type="entry name" value="POZ domain"/>
    <property type="match status" value="1"/>
</dbReference>
<feature type="domain" description="BTB" evidence="1">
    <location>
        <begin position="26"/>
        <end position="93"/>
    </location>
</feature>
<reference evidence="2" key="1">
    <citation type="submission" date="2021-01" db="EMBL/GenBank/DDBJ databases">
        <authorList>
            <person name="Corre E."/>
            <person name="Pelletier E."/>
            <person name="Niang G."/>
            <person name="Scheremetjew M."/>
            <person name="Finn R."/>
            <person name="Kale V."/>
            <person name="Holt S."/>
            <person name="Cochrane G."/>
            <person name="Meng A."/>
            <person name="Brown T."/>
            <person name="Cohen L."/>
        </authorList>
    </citation>
    <scope>NUCLEOTIDE SEQUENCE</scope>
    <source>
        <strain evidence="2">Pop2</strain>
    </source>
</reference>
<dbReference type="SMART" id="SM00225">
    <property type="entry name" value="BTB"/>
    <property type="match status" value="1"/>
</dbReference>
<dbReference type="EMBL" id="HBGN01000919">
    <property type="protein sequence ID" value="CAD9314182.1"/>
    <property type="molecule type" value="Transcribed_RNA"/>
</dbReference>
<accession>A0A7S1YP62</accession>
<evidence type="ECO:0000259" key="1">
    <source>
        <dbReference type="PROSITE" id="PS50097"/>
    </source>
</evidence>
<dbReference type="Pfam" id="PF00651">
    <property type="entry name" value="BTB"/>
    <property type="match status" value="1"/>
</dbReference>
<dbReference type="Gene3D" id="3.30.710.10">
    <property type="entry name" value="Potassium Channel Kv1.1, Chain A"/>
    <property type="match status" value="1"/>
</dbReference>
<dbReference type="PANTHER" id="PTHR24410">
    <property type="entry name" value="HL07962P-RELATED"/>
    <property type="match status" value="1"/>
</dbReference>
<dbReference type="InterPro" id="IPR011333">
    <property type="entry name" value="SKP1/BTB/POZ_sf"/>
</dbReference>
<sequence length="447" mass="49749">MPDRQGDAKQSATLISDLRVANAELSDINLKCADGINVATSRFILAARSRVFRRMLYGNFAESKSNEVPVMFPSTVVRPLVNYCISDEVVTTSTKFAQYHFNVGEEEEAAVLCGIVNAAHYFELPGLEQIAADHLCTRMDERPPVACVVLEETLTATTVEGMGKGDMLGVRFQRLTWNLRKRAMDVIRHRTRDALLPHDLSHGRGVLSLSASGIWEVISDSDIHADELMLFQCLKKWVDEYDGADCGGTTLRGAVAAAPQKRKHDEMADDRLSVAQALSSKIDLTKISPSALKNIVSPSGLIGKEDLASAFEAQALRAENHGFSFSRVRSTSEPKGKVVVKGAGVQEVNGEYVPRGRIDGVTKYVKISFWKGREEAFSLFRFASIDGSRTWYISIVPRNFEPGSDDDRDFYFFQCQYDFPFGRDWKAKEEGVDPAPICVWEPDNEWS</sequence>
<name>A0A7S1YP62_9STRA</name>
<gene>
    <name evidence="2" type="ORF">DBRI1063_LOCUS588</name>
</gene>
<dbReference type="InterPro" id="IPR000210">
    <property type="entry name" value="BTB/POZ_dom"/>
</dbReference>
<dbReference type="AlphaFoldDB" id="A0A7S1YP62"/>